<dbReference type="Gene3D" id="1.10.287.130">
    <property type="match status" value="1"/>
</dbReference>
<proteinExistence type="predicted"/>
<dbReference type="Gene3D" id="3.40.50.2300">
    <property type="match status" value="1"/>
</dbReference>
<dbReference type="InterPro" id="IPR035965">
    <property type="entry name" value="PAS-like_dom_sf"/>
</dbReference>
<keyword evidence="5" id="KW-0949">S-adenosyl-L-methionine</keyword>
<dbReference type="SMART" id="SM00086">
    <property type="entry name" value="PAC"/>
    <property type="match status" value="2"/>
</dbReference>
<dbReference type="Pfam" id="PF13426">
    <property type="entry name" value="PAS_9"/>
    <property type="match status" value="1"/>
</dbReference>
<keyword evidence="6 15" id="KW-0378">Hydrolase</keyword>
<dbReference type="InterPro" id="IPR001610">
    <property type="entry name" value="PAC"/>
</dbReference>
<dbReference type="InterPro" id="IPR035909">
    <property type="entry name" value="CheB_C"/>
</dbReference>
<protein>
    <submittedName>
        <fullName evidence="15">Two-component system CheB/CheR fusion protein</fullName>
        <ecNumber evidence="15">2.1.1.80</ecNumber>
        <ecNumber evidence="15">3.1.1.61</ecNumber>
    </submittedName>
</protein>
<feature type="domain" description="CheR-type methyltransferase" evidence="14">
    <location>
        <begin position="194"/>
        <end position="447"/>
    </location>
</feature>
<dbReference type="InterPro" id="IPR036097">
    <property type="entry name" value="HisK_dim/P_sf"/>
</dbReference>
<dbReference type="NCBIfam" id="TIGR00229">
    <property type="entry name" value="sensory_box"/>
    <property type="match status" value="2"/>
</dbReference>
<feature type="domain" description="PAC" evidence="12">
    <location>
        <begin position="915"/>
        <end position="967"/>
    </location>
</feature>
<dbReference type="Gene3D" id="3.30.450.20">
    <property type="entry name" value="PAS domain"/>
    <property type="match status" value="3"/>
</dbReference>
<keyword evidence="7" id="KW-0597">Phosphoprotein</keyword>
<dbReference type="InterPro" id="IPR022641">
    <property type="entry name" value="CheR_N"/>
</dbReference>
<keyword evidence="3 15" id="KW-0489">Methyltransferase</keyword>
<dbReference type="InterPro" id="IPR011006">
    <property type="entry name" value="CheY-like_superfamily"/>
</dbReference>
<dbReference type="InterPro" id="IPR001789">
    <property type="entry name" value="Sig_transdc_resp-reg_receiver"/>
</dbReference>
<dbReference type="SUPFAM" id="SSF52738">
    <property type="entry name" value="Methylesterase CheB, C-terminal domain"/>
    <property type="match status" value="1"/>
</dbReference>
<feature type="active site" evidence="6">
    <location>
        <position position="41"/>
    </location>
</feature>
<feature type="active site" evidence="6">
    <location>
        <position position="14"/>
    </location>
</feature>
<evidence type="ECO:0000256" key="6">
    <source>
        <dbReference type="PROSITE-ProRule" id="PRU00050"/>
    </source>
</evidence>
<evidence type="ECO:0000256" key="4">
    <source>
        <dbReference type="ARBA" id="ARBA00022679"/>
    </source>
</evidence>
<dbReference type="GO" id="GO:0032259">
    <property type="term" value="P:methylation"/>
    <property type="evidence" value="ECO:0007669"/>
    <property type="project" value="UniProtKB-KW"/>
</dbReference>
<dbReference type="Pfam" id="PF01739">
    <property type="entry name" value="CheR"/>
    <property type="match status" value="1"/>
</dbReference>
<dbReference type="Gene3D" id="3.30.565.10">
    <property type="entry name" value="Histidine kinase-like ATPase, C-terminal domain"/>
    <property type="match status" value="1"/>
</dbReference>
<dbReference type="EMBL" id="JAASQL010000001">
    <property type="protein sequence ID" value="NIJ45154.1"/>
    <property type="molecule type" value="Genomic_DNA"/>
</dbReference>
<dbReference type="Gene3D" id="1.10.155.10">
    <property type="entry name" value="Chemotaxis receptor methyltransferase CheR, N-terminal domain"/>
    <property type="match status" value="1"/>
</dbReference>
<dbReference type="CDD" id="cd00130">
    <property type="entry name" value="PAS"/>
    <property type="match status" value="2"/>
</dbReference>
<dbReference type="SUPFAM" id="SSF47757">
    <property type="entry name" value="Chemotaxis receptor methyltransferase CheR, N-terminal domain"/>
    <property type="match status" value="1"/>
</dbReference>
<dbReference type="SMART" id="SM00388">
    <property type="entry name" value="HisKA"/>
    <property type="match status" value="1"/>
</dbReference>
<evidence type="ECO:0000256" key="7">
    <source>
        <dbReference type="PROSITE-ProRule" id="PRU00169"/>
    </source>
</evidence>
<dbReference type="InterPro" id="IPR050903">
    <property type="entry name" value="Bact_Chemotaxis_MeTrfase"/>
</dbReference>
<keyword evidence="4 15" id="KW-0808">Transferase</keyword>
<dbReference type="InterPro" id="IPR000780">
    <property type="entry name" value="CheR_MeTrfase"/>
</dbReference>
<evidence type="ECO:0000259" key="13">
    <source>
        <dbReference type="PROSITE" id="PS50122"/>
    </source>
</evidence>
<dbReference type="CDD" id="cd00082">
    <property type="entry name" value="HisKA"/>
    <property type="match status" value="1"/>
</dbReference>
<evidence type="ECO:0000259" key="10">
    <source>
        <dbReference type="PROSITE" id="PS50110"/>
    </source>
</evidence>
<comment type="catalytic activity">
    <reaction evidence="2">
        <text>L-glutamyl-[protein] + S-adenosyl-L-methionine = [protein]-L-glutamate 5-O-methyl ester + S-adenosyl-L-homocysteine</text>
        <dbReference type="Rhea" id="RHEA:24452"/>
        <dbReference type="Rhea" id="RHEA-COMP:10208"/>
        <dbReference type="Rhea" id="RHEA-COMP:10311"/>
        <dbReference type="ChEBI" id="CHEBI:29973"/>
        <dbReference type="ChEBI" id="CHEBI:57856"/>
        <dbReference type="ChEBI" id="CHEBI:59789"/>
        <dbReference type="ChEBI" id="CHEBI:82795"/>
        <dbReference type="EC" id="2.1.1.80"/>
    </reaction>
</comment>
<evidence type="ECO:0000256" key="5">
    <source>
        <dbReference type="ARBA" id="ARBA00022691"/>
    </source>
</evidence>
<dbReference type="SMART" id="SM00138">
    <property type="entry name" value="MeTrc"/>
    <property type="match status" value="1"/>
</dbReference>
<dbReference type="Pfam" id="PF08447">
    <property type="entry name" value="PAS_3"/>
    <property type="match status" value="1"/>
</dbReference>
<evidence type="ECO:0000259" key="12">
    <source>
        <dbReference type="PROSITE" id="PS50113"/>
    </source>
</evidence>
<dbReference type="Gene3D" id="3.40.50.150">
    <property type="entry name" value="Vaccinia Virus protein VP39"/>
    <property type="match status" value="1"/>
</dbReference>
<dbReference type="PROSITE" id="PS50109">
    <property type="entry name" value="HIS_KIN"/>
    <property type="match status" value="1"/>
</dbReference>
<comment type="catalytic activity">
    <reaction evidence="1">
        <text>ATP + protein L-histidine = ADP + protein N-phospho-L-histidine.</text>
        <dbReference type="EC" id="2.7.13.3"/>
    </reaction>
</comment>
<dbReference type="PROSITE" id="PS50123">
    <property type="entry name" value="CHER"/>
    <property type="match status" value="1"/>
</dbReference>
<dbReference type="InterPro" id="IPR000673">
    <property type="entry name" value="Sig_transdc_resp-reg_Me-estase"/>
</dbReference>
<dbReference type="RefSeq" id="WP_167186473.1">
    <property type="nucleotide sequence ID" value="NZ_JAASQL010000001.1"/>
</dbReference>
<dbReference type="PANTHER" id="PTHR24422">
    <property type="entry name" value="CHEMOTAXIS PROTEIN METHYLTRANSFERASE"/>
    <property type="match status" value="1"/>
</dbReference>
<dbReference type="InterPro" id="IPR036804">
    <property type="entry name" value="CheR_N_sf"/>
</dbReference>
<evidence type="ECO:0000313" key="16">
    <source>
        <dbReference type="Proteomes" id="UP000745859"/>
    </source>
</evidence>
<evidence type="ECO:0000256" key="1">
    <source>
        <dbReference type="ARBA" id="ARBA00000085"/>
    </source>
</evidence>
<dbReference type="PROSITE" id="PS50110">
    <property type="entry name" value="RESPONSE_REGULATORY"/>
    <property type="match status" value="1"/>
</dbReference>
<dbReference type="InterPro" id="IPR003661">
    <property type="entry name" value="HisK_dim/P_dom"/>
</dbReference>
<dbReference type="PRINTS" id="PR00996">
    <property type="entry name" value="CHERMTFRASE"/>
</dbReference>
<dbReference type="SUPFAM" id="SSF55785">
    <property type="entry name" value="PYP-like sensor domain (PAS domain)"/>
    <property type="match status" value="2"/>
</dbReference>
<feature type="domain" description="PAS" evidence="11">
    <location>
        <begin position="975"/>
        <end position="1051"/>
    </location>
</feature>
<dbReference type="PROSITE" id="PS50122">
    <property type="entry name" value="CHEB"/>
    <property type="match status" value="1"/>
</dbReference>
<dbReference type="Gene3D" id="3.40.50.180">
    <property type="entry name" value="Methylesterase CheB, C-terminal domain"/>
    <property type="match status" value="1"/>
</dbReference>
<dbReference type="SUPFAM" id="SSF52172">
    <property type="entry name" value="CheY-like"/>
    <property type="match status" value="1"/>
</dbReference>
<dbReference type="SUPFAM" id="SSF47384">
    <property type="entry name" value="Homodimeric domain of signal transducing histidine kinase"/>
    <property type="match status" value="1"/>
</dbReference>
<feature type="domain" description="Histidine kinase" evidence="9">
    <location>
        <begin position="1125"/>
        <end position="1347"/>
    </location>
</feature>
<dbReference type="Pfam" id="PF03705">
    <property type="entry name" value="CheR_N"/>
    <property type="match status" value="1"/>
</dbReference>
<dbReference type="InterPro" id="IPR000014">
    <property type="entry name" value="PAS"/>
</dbReference>
<gene>
    <name evidence="15" type="ORF">FHR24_001593</name>
</gene>
<reference evidence="15 16" key="1">
    <citation type="submission" date="2020-03" db="EMBL/GenBank/DDBJ databases">
        <title>Genomic Encyclopedia of Type Strains, Phase IV (KMG-IV): sequencing the most valuable type-strain genomes for metagenomic binning, comparative biology and taxonomic classification.</title>
        <authorList>
            <person name="Goeker M."/>
        </authorList>
    </citation>
    <scope>NUCLEOTIDE SEQUENCE [LARGE SCALE GENOMIC DNA]</scope>
    <source>
        <strain evidence="15 16">DSM 101599</strain>
    </source>
</reference>
<dbReference type="InterPro" id="IPR036890">
    <property type="entry name" value="HATPase_C_sf"/>
</dbReference>
<organism evidence="15 16">
    <name type="scientific">Wenyingzhuangia heitensis</name>
    <dbReference type="NCBI Taxonomy" id="1487859"/>
    <lineage>
        <taxon>Bacteria</taxon>
        <taxon>Pseudomonadati</taxon>
        <taxon>Bacteroidota</taxon>
        <taxon>Flavobacteriia</taxon>
        <taxon>Flavobacteriales</taxon>
        <taxon>Flavobacteriaceae</taxon>
        <taxon>Wenyingzhuangia</taxon>
    </lineage>
</organism>
<feature type="modified residue" description="4-aspartylphosphate" evidence="7">
    <location>
        <position position="1419"/>
    </location>
</feature>
<name>A0ABX0U8I7_9FLAO</name>
<dbReference type="Proteomes" id="UP000745859">
    <property type="component" value="Unassembled WGS sequence"/>
</dbReference>
<evidence type="ECO:0000259" key="14">
    <source>
        <dbReference type="PROSITE" id="PS50123"/>
    </source>
</evidence>
<dbReference type="PROSITE" id="PS50112">
    <property type="entry name" value="PAS"/>
    <property type="match status" value="2"/>
</dbReference>
<dbReference type="PANTHER" id="PTHR24422:SF27">
    <property type="entry name" value="PROTEIN-GLUTAMATE O-METHYLTRANSFERASE"/>
    <property type="match status" value="1"/>
</dbReference>
<evidence type="ECO:0000259" key="9">
    <source>
        <dbReference type="PROSITE" id="PS50109"/>
    </source>
</evidence>
<dbReference type="SMART" id="SM00091">
    <property type="entry name" value="PAS"/>
    <property type="match status" value="3"/>
</dbReference>
<dbReference type="GO" id="GO:0008984">
    <property type="term" value="F:protein-glutamate methylesterase activity"/>
    <property type="evidence" value="ECO:0007669"/>
    <property type="project" value="UniProtKB-EC"/>
</dbReference>
<dbReference type="CDD" id="cd17546">
    <property type="entry name" value="REC_hyHK_CKI1_RcsC-like"/>
    <property type="match status" value="1"/>
</dbReference>
<sequence length="1486" mass="170556">MEGKGYYIVGIGASAGGLDAIKQLFDNIPPKTKMTFVIVQHLFPNFKSLMAELLAKHTQMKIYIAENHQKIEPNCIYLNQKNKDIYIKENRLYLTEKNTNTPLNLPIDIFLHSLGKEYKHQSIGIILSGTGSDGSRGIKSIKEFGGTLIVQDPKSAQFDGMPNSSIATKLVDYILSPPKIAEILIKISEHKTLTTENKPETEETIFTLILNLIFKYFEIDFKEYKKNTLQRRMENRMNANNFTNLKDYHTYLNSNYEEVKKLKDDFLIGVTSFFRDEEVFEQLKTKVFPELVKKNINSNKPIRIWVAACSTGEEAYTIAILLDAYLKKKEIDIDFKIFATDIDQRAINKAGTAIFLPKNINHISEEYINTYFVKETKNVRIVKRIRERIVFSVHNLLKDPPFIRMDLISCRNLLIYFESSLQKEVLINFQYSLYPKGFLVLGNSESLGEQSRFFNPISSKQKIYQCFVDAKHFMIQDLAKQHIKTMSAKKTEKVEKISQIYKIEESPENLFYKYMGQKFSPTMVFLDASFNILFVNGNITSRLSINQGMFQNNLLKMVNSNIGNIIRSSIYKVEKEDVDIVVRDVENTLGKEKYCFDLGFHVVKNFAGLDKVYVIHFSNDKPFQSKKVITIHNSESKDINKQRVVELEDELKENKSQLQNVVEELETSNEELQSSNEELMASNEELQSTNEELQSVNEELYTVNAELQEKNGELSYINNDVNNLLNSTDIGTLFLDIDFRIRKFTPALQKHFNLQHDDVGRSISSFASNFKEKDKKSMIEDCKKVINDLKVIESEVSDEEGVSFLRRISPFITSDKKINGLVITFVNITEVLKIETDLKKSERKFKSVFTNAGLGIATVSSKGKLLSANPELEKILGYTEKELMSLTFSDFTYPDDLEKDMSQYLQLVEGKINSYKMDKRYIHKKGHVIWGQLTVTTAKNEDGKVLYSVAIVKDISKRKLAEKELLKAQKLTEVSENSYKELIANISVGVVVHHKDSTILLSNLRSNELLGLSFDQMKGKVAIDPIWKFVYEDNTTIPVEDYPVMRILKNKKVLKDMTLGVLRKENDLVWLMVNGFPVFDENGEIKEVIISFIDITEIKLSAQELLKAKDKAEIANIYKNQFLANMSHEIRTPMNGVVGFADLLDDDDIDAVTRKNYINIIKNSSSQLLNLINDIIDISKIEANELTVDQKNCDLIELLKNTESTFNEIKKQKDKEHINIVCNIPQNYDQLSIKTDPLRLQQVFSNLIGNALKFTIKGNIEFGFKILSKDKIYFYVKDEGTGIPYEKLDIIFKRFEQLEPQKHVMNEGTGLGLAISRGIINLLNGDFMVESELNRGSVFTFTIPLITATPLPIKNNFKENDLELIRNATLIVAEDEPVNIEYFKAFFENLPVNIIYAHNGEEAVEAYRLNPKVDLILMDIRMHIMDGLEATKQILKINSKTKIIAQTAYAMSSDYDKYIRLGFTDYISKPIKRKELLKKLILNIQK</sequence>
<dbReference type="CDD" id="cd16434">
    <property type="entry name" value="CheB-CheR_fusion"/>
    <property type="match status" value="1"/>
</dbReference>
<dbReference type="SUPFAM" id="SSF53335">
    <property type="entry name" value="S-adenosyl-L-methionine-dependent methyltransferases"/>
    <property type="match status" value="1"/>
</dbReference>
<feature type="domain" description="CheB-type methylesterase" evidence="13">
    <location>
        <begin position="2"/>
        <end position="185"/>
    </location>
</feature>
<dbReference type="Pfam" id="PF02518">
    <property type="entry name" value="HATPase_c"/>
    <property type="match status" value="1"/>
</dbReference>
<dbReference type="InterPro" id="IPR000700">
    <property type="entry name" value="PAS-assoc_C"/>
</dbReference>
<dbReference type="Pfam" id="PF01339">
    <property type="entry name" value="CheB_methylest"/>
    <property type="match status" value="1"/>
</dbReference>
<dbReference type="InterPro" id="IPR022642">
    <property type="entry name" value="CheR_C"/>
</dbReference>
<evidence type="ECO:0000256" key="8">
    <source>
        <dbReference type="SAM" id="Coils"/>
    </source>
</evidence>
<feature type="active site" evidence="6">
    <location>
        <position position="133"/>
    </location>
</feature>
<accession>A0ABX0U8I7</accession>
<dbReference type="SMART" id="SM00448">
    <property type="entry name" value="REC"/>
    <property type="match status" value="1"/>
</dbReference>
<dbReference type="Pfam" id="PF00512">
    <property type="entry name" value="HisKA"/>
    <property type="match status" value="1"/>
</dbReference>
<dbReference type="SMART" id="SM00387">
    <property type="entry name" value="HATPase_c"/>
    <property type="match status" value="1"/>
</dbReference>
<comment type="caution">
    <text evidence="15">The sequence shown here is derived from an EMBL/GenBank/DDBJ whole genome shotgun (WGS) entry which is preliminary data.</text>
</comment>
<dbReference type="InterPro" id="IPR029063">
    <property type="entry name" value="SAM-dependent_MTases_sf"/>
</dbReference>
<keyword evidence="6" id="KW-0145">Chemotaxis</keyword>
<dbReference type="SUPFAM" id="SSF55874">
    <property type="entry name" value="ATPase domain of HSP90 chaperone/DNA topoisomerase II/histidine kinase"/>
    <property type="match status" value="1"/>
</dbReference>
<dbReference type="EC" id="2.1.1.80" evidence="15"/>
<dbReference type="Pfam" id="PF13596">
    <property type="entry name" value="PAS_10"/>
    <property type="match status" value="1"/>
</dbReference>
<dbReference type="Pfam" id="PF00072">
    <property type="entry name" value="Response_reg"/>
    <property type="match status" value="1"/>
</dbReference>
<evidence type="ECO:0000256" key="2">
    <source>
        <dbReference type="ARBA" id="ARBA00001541"/>
    </source>
</evidence>
<feature type="domain" description="PAS" evidence="11">
    <location>
        <begin position="841"/>
        <end position="911"/>
    </location>
</feature>
<dbReference type="InterPro" id="IPR013655">
    <property type="entry name" value="PAS_fold_3"/>
</dbReference>
<dbReference type="EC" id="3.1.1.61" evidence="15"/>
<evidence type="ECO:0000256" key="3">
    <source>
        <dbReference type="ARBA" id="ARBA00022603"/>
    </source>
</evidence>
<dbReference type="PROSITE" id="PS50113">
    <property type="entry name" value="PAC"/>
    <property type="match status" value="2"/>
</dbReference>
<evidence type="ECO:0000259" key="11">
    <source>
        <dbReference type="PROSITE" id="PS50112"/>
    </source>
</evidence>
<feature type="domain" description="Response regulatory" evidence="10">
    <location>
        <begin position="1369"/>
        <end position="1484"/>
    </location>
</feature>
<keyword evidence="8" id="KW-0175">Coiled coil</keyword>
<dbReference type="InterPro" id="IPR003594">
    <property type="entry name" value="HATPase_dom"/>
</dbReference>
<dbReference type="GO" id="GO:0008983">
    <property type="term" value="F:protein-glutamate O-methyltransferase activity"/>
    <property type="evidence" value="ECO:0007669"/>
    <property type="project" value="UniProtKB-EC"/>
</dbReference>
<dbReference type="InterPro" id="IPR005467">
    <property type="entry name" value="His_kinase_dom"/>
</dbReference>
<evidence type="ECO:0000313" key="15">
    <source>
        <dbReference type="EMBL" id="NIJ45154.1"/>
    </source>
</evidence>
<keyword evidence="16" id="KW-1185">Reference proteome</keyword>
<feature type="coiled-coil region" evidence="8">
    <location>
        <begin position="637"/>
        <end position="710"/>
    </location>
</feature>
<feature type="domain" description="PAC" evidence="12">
    <location>
        <begin position="1055"/>
        <end position="1107"/>
    </location>
</feature>